<name>A0A6V7U4V4_MELEN</name>
<keyword evidence="1" id="KW-0472">Membrane</keyword>
<organism evidence="2 3">
    <name type="scientific">Meloidogyne enterolobii</name>
    <name type="common">Root-knot nematode worm</name>
    <name type="synonym">Meloidogyne mayaguensis</name>
    <dbReference type="NCBI Taxonomy" id="390850"/>
    <lineage>
        <taxon>Eukaryota</taxon>
        <taxon>Metazoa</taxon>
        <taxon>Ecdysozoa</taxon>
        <taxon>Nematoda</taxon>
        <taxon>Chromadorea</taxon>
        <taxon>Rhabditida</taxon>
        <taxon>Tylenchina</taxon>
        <taxon>Tylenchomorpha</taxon>
        <taxon>Tylenchoidea</taxon>
        <taxon>Meloidogynidae</taxon>
        <taxon>Meloidogyninae</taxon>
        <taxon>Meloidogyne</taxon>
    </lineage>
</organism>
<evidence type="ECO:0000313" key="2">
    <source>
        <dbReference type="EMBL" id="CAD2145899.1"/>
    </source>
</evidence>
<keyword evidence="1" id="KW-1133">Transmembrane helix</keyword>
<accession>A0A6V7U4V4</accession>
<proteinExistence type="predicted"/>
<feature type="transmembrane region" description="Helical" evidence="1">
    <location>
        <begin position="253"/>
        <end position="275"/>
    </location>
</feature>
<dbReference type="OrthoDB" id="5802415at2759"/>
<feature type="transmembrane region" description="Helical" evidence="1">
    <location>
        <begin position="72"/>
        <end position="93"/>
    </location>
</feature>
<feature type="transmembrane region" description="Helical" evidence="1">
    <location>
        <begin position="140"/>
        <end position="160"/>
    </location>
</feature>
<feature type="transmembrane region" description="Helical" evidence="1">
    <location>
        <begin position="172"/>
        <end position="190"/>
    </location>
</feature>
<dbReference type="Proteomes" id="UP000580250">
    <property type="component" value="Unassembled WGS sequence"/>
</dbReference>
<reference evidence="2 3" key="1">
    <citation type="submission" date="2020-08" db="EMBL/GenBank/DDBJ databases">
        <authorList>
            <person name="Koutsovoulos G."/>
            <person name="Danchin GJ E."/>
        </authorList>
    </citation>
    <scope>NUCLEOTIDE SEQUENCE [LARGE SCALE GENOMIC DNA]</scope>
</reference>
<sequence>MSRILPLRISSSLQSKFRQFHNQIHQPTLSTEFDPELLVSSSNDKKPNLWRLITAKLNFNEKSLLCFMQKQLFFAQCLKLLVLFFVAIAQILYLHPFLELFSHLEEYSAKFEFLQSFQSKQTKILIFDSLHDLNEYKKNIWMTVAVLCASLSTCSFFLFILPSNCSIRQWHIYLVGVLDAFSFACLPFLFSTRACIIQRVKMNFGQALVEAHRIGSAEKLMNKAQCSILPREKLPLCSDLILRSIFPIDLLKFLLILCAMTLAYLFVAYLIYWCIRHWVPHSDITQSSSPLCQCYFHTSLTTTTLPLLLGNYKCNLEQQNPPSTNIYTSFQSQPLLNKNKKLIEEQIPNEPIPSNLQ</sequence>
<protein>
    <submittedName>
        <fullName evidence="2">Uncharacterized protein</fullName>
    </submittedName>
</protein>
<comment type="caution">
    <text evidence="2">The sequence shown here is derived from an EMBL/GenBank/DDBJ whole genome shotgun (WGS) entry which is preliminary data.</text>
</comment>
<dbReference type="AlphaFoldDB" id="A0A6V7U4V4"/>
<gene>
    <name evidence="2" type="ORF">MENT_LOCUS8426</name>
</gene>
<keyword evidence="1" id="KW-0812">Transmembrane</keyword>
<dbReference type="EMBL" id="CAJEWN010000036">
    <property type="protein sequence ID" value="CAD2145899.1"/>
    <property type="molecule type" value="Genomic_DNA"/>
</dbReference>
<evidence type="ECO:0000256" key="1">
    <source>
        <dbReference type="SAM" id="Phobius"/>
    </source>
</evidence>
<evidence type="ECO:0000313" key="3">
    <source>
        <dbReference type="Proteomes" id="UP000580250"/>
    </source>
</evidence>